<evidence type="ECO:0000313" key="2">
    <source>
        <dbReference type="Proteomes" id="UP001174909"/>
    </source>
</evidence>
<accession>A0AA35S8R4</accession>
<dbReference type="EMBL" id="CASHTH010002162">
    <property type="protein sequence ID" value="CAI8025550.1"/>
    <property type="molecule type" value="Genomic_DNA"/>
</dbReference>
<keyword evidence="2" id="KW-1185">Reference proteome</keyword>
<gene>
    <name evidence="1" type="ORF">GBAR_LOCUS14746</name>
</gene>
<proteinExistence type="predicted"/>
<name>A0AA35S8R4_GEOBA</name>
<reference evidence="1" key="1">
    <citation type="submission" date="2023-03" db="EMBL/GenBank/DDBJ databases">
        <authorList>
            <person name="Steffen K."/>
            <person name="Cardenas P."/>
        </authorList>
    </citation>
    <scope>NUCLEOTIDE SEQUENCE</scope>
</reference>
<sequence>MPADLESQTVRRKVRLNQIVPPVAAPPVQMWNSTIRRLKSLSVLHRQPSMKSPLPTP</sequence>
<protein>
    <submittedName>
        <fullName evidence="1">Uncharacterized protein</fullName>
    </submittedName>
</protein>
<dbReference type="AlphaFoldDB" id="A0AA35S8R4"/>
<organism evidence="1 2">
    <name type="scientific">Geodia barretti</name>
    <name type="common">Barrett's horny sponge</name>
    <dbReference type="NCBI Taxonomy" id="519541"/>
    <lineage>
        <taxon>Eukaryota</taxon>
        <taxon>Metazoa</taxon>
        <taxon>Porifera</taxon>
        <taxon>Demospongiae</taxon>
        <taxon>Heteroscleromorpha</taxon>
        <taxon>Tetractinellida</taxon>
        <taxon>Astrophorina</taxon>
        <taxon>Geodiidae</taxon>
        <taxon>Geodia</taxon>
    </lineage>
</organism>
<evidence type="ECO:0000313" key="1">
    <source>
        <dbReference type="EMBL" id="CAI8025550.1"/>
    </source>
</evidence>
<dbReference type="Proteomes" id="UP001174909">
    <property type="component" value="Unassembled WGS sequence"/>
</dbReference>
<comment type="caution">
    <text evidence="1">The sequence shown here is derived from an EMBL/GenBank/DDBJ whole genome shotgun (WGS) entry which is preliminary data.</text>
</comment>